<comment type="caution">
    <text evidence="1">The sequence shown here is derived from an EMBL/GenBank/DDBJ whole genome shotgun (WGS) entry which is preliminary data.</text>
</comment>
<gene>
    <name evidence="1" type="ORF">GCHA_4315</name>
</gene>
<dbReference type="EMBL" id="BAEM01000056">
    <property type="protein sequence ID" value="GAC12233.1"/>
    <property type="molecule type" value="Genomic_DNA"/>
</dbReference>
<evidence type="ECO:0000313" key="2">
    <source>
        <dbReference type="Proteomes" id="UP000006320"/>
    </source>
</evidence>
<proteinExistence type="predicted"/>
<reference evidence="1 2" key="1">
    <citation type="journal article" date="2017" name="Antonie Van Leeuwenhoek">
        <title>Rhizobium rhizosphaerae sp. nov., a novel species isolated from rice rhizosphere.</title>
        <authorList>
            <person name="Zhao J.J."/>
            <person name="Zhang J."/>
            <person name="Zhang R.J."/>
            <person name="Zhang C.W."/>
            <person name="Yin H.Q."/>
            <person name="Zhang X.X."/>
        </authorList>
    </citation>
    <scope>NUCLEOTIDE SEQUENCE [LARGE SCALE GENOMIC DNA]</scope>
    <source>
        <strain evidence="1 2">S18K6</strain>
    </source>
</reference>
<evidence type="ECO:0000313" key="1">
    <source>
        <dbReference type="EMBL" id="GAC12233.1"/>
    </source>
</evidence>
<name>A0AAV3V5U4_9ALTE</name>
<dbReference type="Proteomes" id="UP000006320">
    <property type="component" value="Unassembled WGS sequence"/>
</dbReference>
<accession>A0AAV3V5U4</accession>
<protein>
    <submittedName>
        <fullName evidence="1">Uncharacterized protein</fullName>
    </submittedName>
</protein>
<sequence length="37" mass="4377">MFDNPLNIFGFMTMINHNEPFYGIRPIDLLHAKILKD</sequence>
<organism evidence="1 2">
    <name type="scientific">Paraglaciecola chathamensis S18K6</name>
    <dbReference type="NCBI Taxonomy" id="1127672"/>
    <lineage>
        <taxon>Bacteria</taxon>
        <taxon>Pseudomonadati</taxon>
        <taxon>Pseudomonadota</taxon>
        <taxon>Gammaproteobacteria</taxon>
        <taxon>Alteromonadales</taxon>
        <taxon>Alteromonadaceae</taxon>
        <taxon>Paraglaciecola</taxon>
    </lineage>
</organism>
<dbReference type="AlphaFoldDB" id="A0AAV3V5U4"/>